<gene>
    <name evidence="8" type="ORF">J1C48_08990</name>
</gene>
<organism evidence="8 9">
    <name type="scientific">Jiella flava</name>
    <dbReference type="NCBI Taxonomy" id="2816857"/>
    <lineage>
        <taxon>Bacteria</taxon>
        <taxon>Pseudomonadati</taxon>
        <taxon>Pseudomonadota</taxon>
        <taxon>Alphaproteobacteria</taxon>
        <taxon>Hyphomicrobiales</taxon>
        <taxon>Aurantimonadaceae</taxon>
        <taxon>Jiella</taxon>
    </lineage>
</organism>
<feature type="transmembrane region" description="Helical" evidence="7">
    <location>
        <begin position="148"/>
        <end position="170"/>
    </location>
</feature>
<evidence type="ECO:0000256" key="4">
    <source>
        <dbReference type="ARBA" id="ARBA00022692"/>
    </source>
</evidence>
<feature type="transmembrane region" description="Helical" evidence="7">
    <location>
        <begin position="176"/>
        <end position="195"/>
    </location>
</feature>
<keyword evidence="9" id="KW-1185">Reference proteome</keyword>
<comment type="subcellular location">
    <subcellularLocation>
        <location evidence="1">Cell membrane</location>
        <topology evidence="1">Multi-pass membrane protein</topology>
    </subcellularLocation>
</comment>
<dbReference type="AlphaFoldDB" id="A0A939FWB5"/>
<keyword evidence="6 7" id="KW-0472">Membrane</keyword>
<dbReference type="CDD" id="cd06173">
    <property type="entry name" value="MFS_MefA_like"/>
    <property type="match status" value="1"/>
</dbReference>
<evidence type="ECO:0000313" key="9">
    <source>
        <dbReference type="Proteomes" id="UP000664122"/>
    </source>
</evidence>
<keyword evidence="5 7" id="KW-1133">Transmembrane helix</keyword>
<evidence type="ECO:0000256" key="2">
    <source>
        <dbReference type="ARBA" id="ARBA00022448"/>
    </source>
</evidence>
<evidence type="ECO:0000256" key="5">
    <source>
        <dbReference type="ARBA" id="ARBA00022989"/>
    </source>
</evidence>
<feature type="transmembrane region" description="Helical" evidence="7">
    <location>
        <begin position="108"/>
        <end position="127"/>
    </location>
</feature>
<dbReference type="InterPro" id="IPR036259">
    <property type="entry name" value="MFS_trans_sf"/>
</dbReference>
<dbReference type="Gene3D" id="1.20.1250.20">
    <property type="entry name" value="MFS general substrate transporter like domains"/>
    <property type="match status" value="1"/>
</dbReference>
<evidence type="ECO:0000256" key="6">
    <source>
        <dbReference type="ARBA" id="ARBA00023136"/>
    </source>
</evidence>
<feature type="transmembrane region" description="Helical" evidence="7">
    <location>
        <begin position="224"/>
        <end position="249"/>
    </location>
</feature>
<evidence type="ECO:0000256" key="1">
    <source>
        <dbReference type="ARBA" id="ARBA00004651"/>
    </source>
</evidence>
<evidence type="ECO:0000313" key="8">
    <source>
        <dbReference type="EMBL" id="MBO0662712.1"/>
    </source>
</evidence>
<evidence type="ECO:0000256" key="3">
    <source>
        <dbReference type="ARBA" id="ARBA00022475"/>
    </source>
</evidence>
<keyword evidence="3" id="KW-1003">Cell membrane</keyword>
<feature type="transmembrane region" description="Helical" evidence="7">
    <location>
        <begin position="373"/>
        <end position="394"/>
    </location>
</feature>
<reference evidence="8" key="1">
    <citation type="submission" date="2021-03" db="EMBL/GenBank/DDBJ databases">
        <title>Whole genome sequence of Jiella sp. CQZ9-1.</title>
        <authorList>
            <person name="Tuo L."/>
        </authorList>
    </citation>
    <scope>NUCLEOTIDE SEQUENCE</scope>
    <source>
        <strain evidence="8">CQZ9-1</strain>
    </source>
</reference>
<dbReference type="SUPFAM" id="SSF103473">
    <property type="entry name" value="MFS general substrate transporter"/>
    <property type="match status" value="1"/>
</dbReference>
<accession>A0A939FWB5</accession>
<evidence type="ECO:0000256" key="7">
    <source>
        <dbReference type="SAM" id="Phobius"/>
    </source>
</evidence>
<feature type="transmembrane region" description="Helical" evidence="7">
    <location>
        <begin position="51"/>
        <end position="72"/>
    </location>
</feature>
<keyword evidence="2" id="KW-0813">Transport</keyword>
<dbReference type="Pfam" id="PF05977">
    <property type="entry name" value="MFS_3"/>
    <property type="match status" value="1"/>
</dbReference>
<feature type="transmembrane region" description="Helical" evidence="7">
    <location>
        <begin position="23"/>
        <end position="45"/>
    </location>
</feature>
<sequence>MPEETETEDRFAAFRNRRFLRYWLSRFAATFATQIVIVSVGWQIYDITRDPWDLGLIGLCQFAPALFLVLVTGAAADRFSRRRIMGLAVFAEGLGTLVLLLLTHRGLAAPWPIFQILILFGIARAFFGPASQSLVVNLVTREELPNAIAWNSSSWQIAAIVGPVVGGLLYGVSPMAAYGVGAVLFMAAGGLVTAIEAPAQRRFSEPTSVETLVAGFRFIWHEKIVLGAISLDLFAVLLGGAVALMPVYARDILDAGPFALGLLRAAPGIGALPMALFLAAHPIRNHAGAIMFIFVGLFGAFTMVFGLSTSIWVSVPALMLMGASDMISVYVRETLMQLWTPDDVRGRVNAVNMVFIGASNELGEFRAGGMARLIGAVPAVVLGGAATIGVALAWSRMFPELRRAQHLRGRH</sequence>
<feature type="transmembrane region" description="Helical" evidence="7">
    <location>
        <begin position="261"/>
        <end position="280"/>
    </location>
</feature>
<dbReference type="InterPro" id="IPR010290">
    <property type="entry name" value="TM_effector"/>
</dbReference>
<comment type="caution">
    <text evidence="8">The sequence shown here is derived from an EMBL/GenBank/DDBJ whole genome shotgun (WGS) entry which is preliminary data.</text>
</comment>
<dbReference type="RefSeq" id="WP_207257501.1">
    <property type="nucleotide sequence ID" value="NZ_JAFMPP010000006.1"/>
</dbReference>
<dbReference type="GO" id="GO:0005886">
    <property type="term" value="C:plasma membrane"/>
    <property type="evidence" value="ECO:0007669"/>
    <property type="project" value="UniProtKB-SubCell"/>
</dbReference>
<dbReference type="PANTHER" id="PTHR23513">
    <property type="entry name" value="INTEGRAL MEMBRANE EFFLUX PROTEIN-RELATED"/>
    <property type="match status" value="1"/>
</dbReference>
<feature type="transmembrane region" description="Helical" evidence="7">
    <location>
        <begin position="287"/>
        <end position="305"/>
    </location>
</feature>
<dbReference type="EMBL" id="JAFMPP010000006">
    <property type="protein sequence ID" value="MBO0662712.1"/>
    <property type="molecule type" value="Genomic_DNA"/>
</dbReference>
<dbReference type="Proteomes" id="UP000664122">
    <property type="component" value="Unassembled WGS sequence"/>
</dbReference>
<keyword evidence="4 7" id="KW-0812">Transmembrane</keyword>
<protein>
    <submittedName>
        <fullName evidence="8">MFS transporter</fullName>
    </submittedName>
</protein>
<name>A0A939FWB5_9HYPH</name>
<feature type="transmembrane region" description="Helical" evidence="7">
    <location>
        <begin position="84"/>
        <end position="102"/>
    </location>
</feature>
<dbReference type="PANTHER" id="PTHR23513:SF9">
    <property type="entry name" value="ENTEROBACTIN EXPORTER ENTS"/>
    <property type="match status" value="1"/>
</dbReference>
<proteinExistence type="predicted"/>